<dbReference type="CDD" id="cd16270">
    <property type="entry name" value="Apc5_N"/>
    <property type="match status" value="1"/>
</dbReference>
<evidence type="ECO:0000256" key="6">
    <source>
        <dbReference type="ARBA" id="ARBA00023306"/>
    </source>
</evidence>
<dbReference type="InterPro" id="IPR011990">
    <property type="entry name" value="TPR-like_helical_dom_sf"/>
</dbReference>
<comment type="similarity">
    <text evidence="1">Belongs to the APC5 family.</text>
</comment>
<dbReference type="PANTHER" id="PTHR12830:SF9">
    <property type="entry name" value="ANAPHASE-PROMOTING COMPLEX SUBUNIT 5"/>
    <property type="match status" value="1"/>
</dbReference>
<dbReference type="GO" id="GO:0031145">
    <property type="term" value="P:anaphase-promoting complex-dependent catabolic process"/>
    <property type="evidence" value="ECO:0007669"/>
    <property type="project" value="TreeGrafter"/>
</dbReference>
<keyword evidence="4" id="KW-0498">Mitosis</keyword>
<dbReference type="InterPro" id="IPR037679">
    <property type="entry name" value="Apc5"/>
</dbReference>
<keyword evidence="12" id="KW-1185">Reference proteome</keyword>
<dbReference type="GO" id="GO:0070979">
    <property type="term" value="P:protein K11-linked ubiquitination"/>
    <property type="evidence" value="ECO:0007669"/>
    <property type="project" value="TreeGrafter"/>
</dbReference>
<evidence type="ECO:0000313" key="11">
    <source>
        <dbReference type="EMBL" id="KAK9155237.1"/>
    </source>
</evidence>
<dbReference type="Pfam" id="PF12862">
    <property type="entry name" value="ANAPC5"/>
    <property type="match status" value="1"/>
</dbReference>
<keyword evidence="3" id="KW-0132">Cell division</keyword>
<dbReference type="GO" id="GO:0051301">
    <property type="term" value="P:cell division"/>
    <property type="evidence" value="ECO:0007669"/>
    <property type="project" value="UniProtKB-KW"/>
</dbReference>
<dbReference type="GO" id="GO:0005680">
    <property type="term" value="C:anaphase-promoting complex"/>
    <property type="evidence" value="ECO:0007669"/>
    <property type="project" value="InterPro"/>
</dbReference>
<evidence type="ECO:0000256" key="3">
    <source>
        <dbReference type="ARBA" id="ARBA00022618"/>
    </source>
</evidence>
<comment type="function">
    <text evidence="8">Component of the anaphase promoting complex/cyclosome (APC/C), a cell cycle-regulated E3 ubiquitin ligase that controls progression through mitosis and the G1 phase of the cell cycle. The APC/C complex acts by mediating ubiquitination and subsequent degradation of target proteins: it mainly mediates the formation of 'Lys-11'-linked polyubiquitin chains and, to a lower extent, the formation of 'Lys-48'- and 'Lys-63'-linked polyubiquitin chains. The APC/C complex catalyzes assembly of branched 'Lys-11'-/'Lys-48'-linked branched ubiquitin chains on target proteins.</text>
</comment>
<evidence type="ECO:0000256" key="4">
    <source>
        <dbReference type="ARBA" id="ARBA00022776"/>
    </source>
</evidence>
<dbReference type="EMBL" id="JBBNAE010000001">
    <property type="protein sequence ID" value="KAK9155237.1"/>
    <property type="molecule type" value="Genomic_DNA"/>
</dbReference>
<accession>A0AAP0KPI3</accession>
<organism evidence="11 12">
    <name type="scientific">Stephania japonica</name>
    <dbReference type="NCBI Taxonomy" id="461633"/>
    <lineage>
        <taxon>Eukaryota</taxon>
        <taxon>Viridiplantae</taxon>
        <taxon>Streptophyta</taxon>
        <taxon>Embryophyta</taxon>
        <taxon>Tracheophyta</taxon>
        <taxon>Spermatophyta</taxon>
        <taxon>Magnoliopsida</taxon>
        <taxon>Ranunculales</taxon>
        <taxon>Menispermaceae</taxon>
        <taxon>Menispermoideae</taxon>
        <taxon>Cissampelideae</taxon>
        <taxon>Stephania</taxon>
    </lineage>
</organism>
<dbReference type="InterPro" id="IPR026000">
    <property type="entry name" value="Apc5_dom"/>
</dbReference>
<evidence type="ECO:0000256" key="1">
    <source>
        <dbReference type="ARBA" id="ARBA00007450"/>
    </source>
</evidence>
<dbReference type="GO" id="GO:0045842">
    <property type="term" value="P:positive regulation of mitotic metaphase/anaphase transition"/>
    <property type="evidence" value="ECO:0007669"/>
    <property type="project" value="TreeGrafter"/>
</dbReference>
<reference evidence="11 12" key="1">
    <citation type="submission" date="2024-01" db="EMBL/GenBank/DDBJ databases">
        <title>Genome assemblies of Stephania.</title>
        <authorList>
            <person name="Yang L."/>
        </authorList>
    </citation>
    <scope>NUCLEOTIDE SEQUENCE [LARGE SCALE GENOMIC DNA]</scope>
    <source>
        <strain evidence="11">QJT</strain>
        <tissue evidence="11">Leaf</tissue>
    </source>
</reference>
<dbReference type="SUPFAM" id="SSF48452">
    <property type="entry name" value="TPR-like"/>
    <property type="match status" value="1"/>
</dbReference>
<proteinExistence type="inferred from homology"/>
<keyword evidence="5" id="KW-0833">Ubl conjugation pathway</keyword>
<dbReference type="Proteomes" id="UP001417504">
    <property type="component" value="Unassembled WGS sequence"/>
</dbReference>
<gene>
    <name evidence="11" type="ORF">Sjap_002717</name>
</gene>
<evidence type="ECO:0000256" key="7">
    <source>
        <dbReference type="ARBA" id="ARBA00031069"/>
    </source>
</evidence>
<name>A0AAP0KPI3_9MAGN</name>
<evidence type="ECO:0000256" key="2">
    <source>
        <dbReference type="ARBA" id="ARBA00016066"/>
    </source>
</evidence>
<evidence type="ECO:0000256" key="5">
    <source>
        <dbReference type="ARBA" id="ARBA00022786"/>
    </source>
</evidence>
<feature type="domain" description="Anaphase-promoting complex subunit 5" evidence="10">
    <location>
        <begin position="312"/>
        <end position="412"/>
    </location>
</feature>
<sequence>MAGNLKSGGAYALTPHKVALCALMQIYVPPAENAAPTPFSSVSEHNGLGLFLLSLTKSCDSVLEPNLDKLINQLMEIGGLVNQWISQHLTCRLSALSTPDDLFNLFSGLQSVLGGNGARSGLDDSILLDPNSQLGIFVRRCVLAFNQLSFEGVCHLLTNIGTYCKKSHASCSTYQSRQDDDFDNASEELMSFEHLLFGKVSENLAAETKAWDGFVFHLHAPRSLFRLIEGSKALSGLDHDKEKGFDVSSSTDGLGTDDYSGSFFLRTNWQVQGYLREQADLIEKHGSSYPFNAFESVLNQLKNLAPELHRVHYLRYLNSLYHDDYLASSENLLRYFDYSAGAEGIDIALSSFPGMSFGRYEIALLCLGKMHCHFGHPKQALEVLSEAVQVSQQHNDDTCLSYTLAAICNLLSEIGILSASGMIGSSTMLATTFGSSLSIQQQLLVLLTRSLKRAESLKLTRLVAANHLAMAKFDLTHVKRPLLSFGPKSSSKLKTCPSNVLKELRLSSYLLSEFGSDGAPLTIDGAFSTTWLKNLKKPMASSIFLHENEPGSRNNTFQFGAQPSPIHGSVLHLAGSSYLLRATAWELYGSAPLARMNALVNVTCFADASSAADVELGYVKLIQSLAIFKGYTEAFNALKVAEDKFISISKSRIQILKLQLLHDRALHQGNLKLAQRVCDELGVLASSVTGVDMELKAEACLRHARTLLSAHQYGQAAAVARSLFFMCHKFNLQVENATTLLLFAEIHKRSGSVVLGLPYALASLSFCQSFNLDLLEATATLTLAELWLSLGSDHAKRALTLVNRALPIILGHGGLELCSRAYMAVAKCYLSDPSFSVYDDPEIVLDPLRQASEELEVLEFHELAAEAFYLMAMVFNKLGRLEERDEAAASFKKQVSSLENPHEEDLISARPRKKFRSF</sequence>
<comment type="caution">
    <text evidence="11">The sequence shown here is derived from an EMBL/GenBank/DDBJ whole genome shotgun (WGS) entry which is preliminary data.</text>
</comment>
<evidence type="ECO:0000256" key="8">
    <source>
        <dbReference type="ARBA" id="ARBA00045696"/>
    </source>
</evidence>
<evidence type="ECO:0000256" key="9">
    <source>
        <dbReference type="SAM" id="MobiDB-lite"/>
    </source>
</evidence>
<protein>
    <recommendedName>
        <fullName evidence="2">Anaphase-promoting complex subunit 5</fullName>
    </recommendedName>
    <alternativeName>
        <fullName evidence="7">Cyclosome subunit 5</fullName>
    </alternativeName>
</protein>
<keyword evidence="6" id="KW-0131">Cell cycle</keyword>
<feature type="region of interest" description="Disordered" evidence="9">
    <location>
        <begin position="892"/>
        <end position="918"/>
    </location>
</feature>
<dbReference type="AlphaFoldDB" id="A0AAP0KPI3"/>
<dbReference type="PANTHER" id="PTHR12830">
    <property type="entry name" value="ANAPHASE-PROMOTING COMPLEX SUBUNIT 5"/>
    <property type="match status" value="1"/>
</dbReference>
<evidence type="ECO:0000259" key="10">
    <source>
        <dbReference type="Pfam" id="PF12862"/>
    </source>
</evidence>
<evidence type="ECO:0000313" key="12">
    <source>
        <dbReference type="Proteomes" id="UP001417504"/>
    </source>
</evidence>